<dbReference type="PROSITE" id="PS00211">
    <property type="entry name" value="ABC_TRANSPORTER_1"/>
    <property type="match status" value="1"/>
</dbReference>
<evidence type="ECO:0000313" key="6">
    <source>
        <dbReference type="Proteomes" id="UP001460888"/>
    </source>
</evidence>
<feature type="domain" description="AAA+ ATPase" evidence="4">
    <location>
        <begin position="22"/>
        <end position="209"/>
    </location>
</feature>
<accession>A0ABV2AX24</accession>
<dbReference type="InterPro" id="IPR005116">
    <property type="entry name" value="Transp-assoc_OB_typ1"/>
</dbReference>
<dbReference type="InterPro" id="IPR008995">
    <property type="entry name" value="Mo/tungstate-bd_C_term_dom"/>
</dbReference>
<evidence type="ECO:0000256" key="1">
    <source>
        <dbReference type="ARBA" id="ARBA00022448"/>
    </source>
</evidence>
<dbReference type="InterPro" id="IPR003593">
    <property type="entry name" value="AAA+_ATPase"/>
</dbReference>
<dbReference type="Proteomes" id="UP001460888">
    <property type="component" value="Unassembled WGS sequence"/>
</dbReference>
<comment type="caution">
    <text evidence="5">The sequence shown here is derived from an EMBL/GenBank/DDBJ whole genome shotgun (WGS) entry which is preliminary data.</text>
</comment>
<evidence type="ECO:0000313" key="5">
    <source>
        <dbReference type="EMBL" id="MES1928204.1"/>
    </source>
</evidence>
<dbReference type="NCBIfam" id="TIGR02142">
    <property type="entry name" value="modC_ABC"/>
    <property type="match status" value="1"/>
</dbReference>
<dbReference type="InterPro" id="IPR017871">
    <property type="entry name" value="ABC_transporter-like_CS"/>
</dbReference>
<dbReference type="PANTHER" id="PTHR43514">
    <property type="entry name" value="ABC TRANSPORTER I FAMILY MEMBER 10"/>
    <property type="match status" value="1"/>
</dbReference>
<organism evidence="5 6">
    <name type="scientific">Salinisphaera dokdonensis CL-ES53</name>
    <dbReference type="NCBI Taxonomy" id="1304272"/>
    <lineage>
        <taxon>Bacteria</taxon>
        <taxon>Pseudomonadati</taxon>
        <taxon>Pseudomonadota</taxon>
        <taxon>Gammaproteobacteria</taxon>
        <taxon>Salinisphaerales</taxon>
        <taxon>Salinisphaeraceae</taxon>
        <taxon>Salinisphaera</taxon>
    </lineage>
</organism>
<dbReference type="Gene3D" id="2.40.50.100">
    <property type="match status" value="1"/>
</dbReference>
<proteinExistence type="predicted"/>
<dbReference type="InterPro" id="IPR050334">
    <property type="entry name" value="Molybdenum_import_ModC"/>
</dbReference>
<dbReference type="InterPro" id="IPR027417">
    <property type="entry name" value="P-loop_NTPase"/>
</dbReference>
<dbReference type="EMBL" id="APND01000001">
    <property type="protein sequence ID" value="MES1928204.1"/>
    <property type="molecule type" value="Genomic_DNA"/>
</dbReference>
<dbReference type="Gene3D" id="3.40.50.300">
    <property type="entry name" value="P-loop containing nucleotide triphosphate hydrolases"/>
    <property type="match status" value="1"/>
</dbReference>
<dbReference type="InterPro" id="IPR011868">
    <property type="entry name" value="ModC_ABC_ATP-bd"/>
</dbReference>
<keyword evidence="6" id="KW-1185">Reference proteome</keyword>
<reference evidence="5 6" key="1">
    <citation type="submission" date="2013-03" db="EMBL/GenBank/DDBJ databases">
        <title>Salinisphaera dokdonensis CL-ES53 Genome Sequencing.</title>
        <authorList>
            <person name="Li C."/>
            <person name="Lai Q."/>
            <person name="Shao Z."/>
        </authorList>
    </citation>
    <scope>NUCLEOTIDE SEQUENCE [LARGE SCALE GENOMIC DNA]</scope>
    <source>
        <strain evidence="5 6">CL-ES53</strain>
    </source>
</reference>
<dbReference type="SUPFAM" id="SSF52540">
    <property type="entry name" value="P-loop containing nucleoside triphosphate hydrolases"/>
    <property type="match status" value="1"/>
</dbReference>
<dbReference type="SMART" id="SM00382">
    <property type="entry name" value="AAA"/>
    <property type="match status" value="1"/>
</dbReference>
<name>A0ABV2AX24_9GAMM</name>
<dbReference type="PANTHER" id="PTHR43514:SF4">
    <property type="entry name" value="ABC TRANSPORTER I FAMILY MEMBER 10"/>
    <property type="match status" value="1"/>
</dbReference>
<evidence type="ECO:0000256" key="3">
    <source>
        <dbReference type="ARBA" id="ARBA00022840"/>
    </source>
</evidence>
<dbReference type="SUPFAM" id="SSF50331">
    <property type="entry name" value="MOP-like"/>
    <property type="match status" value="1"/>
</dbReference>
<dbReference type="Pfam" id="PF00005">
    <property type="entry name" value="ABC_tran"/>
    <property type="match status" value="1"/>
</dbReference>
<dbReference type="RefSeq" id="WP_353109135.1">
    <property type="nucleotide sequence ID" value="NZ_APND01000001.1"/>
</dbReference>
<evidence type="ECO:0000256" key="2">
    <source>
        <dbReference type="ARBA" id="ARBA00022741"/>
    </source>
</evidence>
<protein>
    <submittedName>
        <fullName evidence="5">Molybdate ABC transporter ATP-binding protein</fullName>
    </submittedName>
</protein>
<dbReference type="GO" id="GO:0005524">
    <property type="term" value="F:ATP binding"/>
    <property type="evidence" value="ECO:0007669"/>
    <property type="project" value="UniProtKB-KW"/>
</dbReference>
<keyword evidence="2" id="KW-0547">Nucleotide-binding</keyword>
<keyword evidence="1" id="KW-0813">Transport</keyword>
<dbReference type="Pfam" id="PF03459">
    <property type="entry name" value="TOBE"/>
    <property type="match status" value="1"/>
</dbReference>
<sequence length="366" mass="40121">MLSIDVAHRIGDFSLDCRFDSDARVTGLFGPSGAGKSTLLRIMAGLIRPERGRVELAGRCVFDSARNIHVPAHRRRIGYVFQQARLFTHLNVRHNLRYGAWFARDKPDAERFDQVVDMLDIGPLLGRRVAGLSGGEQQRIAIGRALLSNPAMLLLDEPLASLDAARKQEVLPYVERLSVETQLPIVFVSHQLDELLRLANRQVVAVRDGRVAYCGATAEFLARPELLGADQARDAGALLRVRVREHQQADGLSELDCGGQSLFVPRVDQAPGSAVTVHVRARDVMLARERPQGISALNILSGTIESLVADGDYAVNVLIGVGDQRLEARVTRRSAEHLELAVGQPIHSVIKSLALAEQAWERLGGL</sequence>
<evidence type="ECO:0000259" key="4">
    <source>
        <dbReference type="SMART" id="SM00382"/>
    </source>
</evidence>
<gene>
    <name evidence="5" type="ORF">SADO_03075</name>
</gene>
<keyword evidence="3 5" id="KW-0067">ATP-binding</keyword>
<dbReference type="InterPro" id="IPR003439">
    <property type="entry name" value="ABC_transporter-like_ATP-bd"/>
</dbReference>